<dbReference type="RefSeq" id="WP_108984574.1">
    <property type="nucleotide sequence ID" value="NZ_BFBR01000003.1"/>
</dbReference>
<evidence type="ECO:0000259" key="2">
    <source>
        <dbReference type="Pfam" id="PF13193"/>
    </source>
</evidence>
<organism evidence="3 4">
    <name type="scientific">Candidatus Phycosocius bacilliformis</name>
    <dbReference type="NCBI Taxonomy" id="1445552"/>
    <lineage>
        <taxon>Bacteria</taxon>
        <taxon>Pseudomonadati</taxon>
        <taxon>Pseudomonadota</taxon>
        <taxon>Alphaproteobacteria</taxon>
        <taxon>Caulobacterales</taxon>
        <taxon>Caulobacterales incertae sedis</taxon>
        <taxon>Candidatus Phycosocius</taxon>
    </lineage>
</organism>
<sequence>MPFPAMSVSQAHAILTGPGGPLEIETKTIRGQELRVYKVGPQSLRDIFEMGRAHGDLDFLIYGDERISYRAHANAAARLAHALKDNYGVKKGDRVALVMRNLPEWPVVFWASVIIGAMICPLNAWWTADELEYGLRDSGSVVAIVDVERADRIAEKLPNIPNVRALIVTRAGDDLPAGAVALEDVIGEAKSWADLPETSAPDVALDPEDLCTLFYTSGTTGAPKGAYGTHRNVITNLMNMMVNTARQFLRRGETPPAPDPSLPKKAVLLAIPFFHVTGCHAVLVPSVAQGAKIVMMHRWDALKGIELIEKEKINSFGGVPAIAWQVIEHPRLKEFDTSSVESVSYGGAPSSAELVRKIVETFPKVSPGQGYGLTETSAAVTNIGSEDYELRPLSCGPAHPINDVRVVGPDGQDVPVGEVGELWIRGPNVIVGYWNKPEATEAAFGGGWFKSGDLVRMDEEGFIFIVDRAKDMIIRGGENVYCSEIEDILYKHPDISDAAIIGVPHKVLGEEVGAVVTVPPTSSLTEEDVKRWVGASLAAFKVPAYVRIMHEPLLRNANGKILKRELKSLFETSA</sequence>
<dbReference type="SUPFAM" id="SSF56801">
    <property type="entry name" value="Acetyl-CoA synthetase-like"/>
    <property type="match status" value="1"/>
</dbReference>
<gene>
    <name evidence="3" type="primary">lcfB</name>
    <name evidence="3" type="ORF">PbB2_01377</name>
</gene>
<dbReference type="InterPro" id="IPR020845">
    <property type="entry name" value="AMP-binding_CS"/>
</dbReference>
<proteinExistence type="predicted"/>
<keyword evidence="4" id="KW-1185">Reference proteome</keyword>
<dbReference type="EC" id="6.2.1.3" evidence="3"/>
<evidence type="ECO:0000259" key="1">
    <source>
        <dbReference type="Pfam" id="PF00501"/>
    </source>
</evidence>
<dbReference type="EMBL" id="BFBR01000003">
    <property type="protein sequence ID" value="GBF57708.1"/>
    <property type="molecule type" value="Genomic_DNA"/>
</dbReference>
<dbReference type="GO" id="GO:0019748">
    <property type="term" value="P:secondary metabolic process"/>
    <property type="evidence" value="ECO:0007669"/>
    <property type="project" value="TreeGrafter"/>
</dbReference>
<name>A0A2P2E9I6_9PROT</name>
<dbReference type="PROSITE" id="PS00455">
    <property type="entry name" value="AMP_BINDING"/>
    <property type="match status" value="1"/>
</dbReference>
<dbReference type="AlphaFoldDB" id="A0A2P2E9I6"/>
<accession>A0A2P2E9I6</accession>
<protein>
    <submittedName>
        <fullName evidence="3">Long-chain-fatty-acid-CoA ligase</fullName>
        <ecNumber evidence="3">6.2.1.3</ecNumber>
    </submittedName>
</protein>
<dbReference type="Gene3D" id="3.30.300.30">
    <property type="match status" value="1"/>
</dbReference>
<reference evidence="3" key="1">
    <citation type="journal article" date="2018" name="Genome Announc.">
        <title>Draft Genome Sequence of "Candidatus Phycosocius bacilliformis," an Alphaproteobacterial Ectosymbiont of the Hydrocarbon-Producing Green Alga Botryococcus braunii.</title>
        <authorList>
            <person name="Tanabe Y."/>
            <person name="Yamaguchi H."/>
            <person name="Watanabe M.M."/>
        </authorList>
    </citation>
    <scope>NUCLEOTIDE SEQUENCE [LARGE SCALE GENOMIC DNA]</scope>
    <source>
        <strain evidence="3">BOTRYCO-2</strain>
    </source>
</reference>
<dbReference type="Gene3D" id="2.30.38.10">
    <property type="entry name" value="Luciferase, Domain 3"/>
    <property type="match status" value="1"/>
</dbReference>
<dbReference type="InterPro" id="IPR000873">
    <property type="entry name" value="AMP-dep_synth/lig_dom"/>
</dbReference>
<dbReference type="PANTHER" id="PTHR24096">
    <property type="entry name" value="LONG-CHAIN-FATTY-ACID--COA LIGASE"/>
    <property type="match status" value="1"/>
</dbReference>
<dbReference type="PANTHER" id="PTHR24096:SF393">
    <property type="entry name" value="LIGASE, PUTATIVE-RELATED"/>
    <property type="match status" value="1"/>
</dbReference>
<evidence type="ECO:0000313" key="4">
    <source>
        <dbReference type="Proteomes" id="UP000245086"/>
    </source>
</evidence>
<dbReference type="InterPro" id="IPR025110">
    <property type="entry name" value="AMP-bd_C"/>
</dbReference>
<evidence type="ECO:0000313" key="3">
    <source>
        <dbReference type="EMBL" id="GBF57708.1"/>
    </source>
</evidence>
<dbReference type="InterPro" id="IPR045851">
    <property type="entry name" value="AMP-bd_C_sf"/>
</dbReference>
<feature type="domain" description="AMP-binding enzyme C-terminal" evidence="2">
    <location>
        <begin position="484"/>
        <end position="560"/>
    </location>
</feature>
<dbReference type="OrthoDB" id="9803968at2"/>
<dbReference type="Pfam" id="PF00501">
    <property type="entry name" value="AMP-binding"/>
    <property type="match status" value="1"/>
</dbReference>
<dbReference type="GO" id="GO:0004467">
    <property type="term" value="F:long-chain fatty acid-CoA ligase activity"/>
    <property type="evidence" value="ECO:0007669"/>
    <property type="project" value="UniProtKB-EC"/>
</dbReference>
<dbReference type="Proteomes" id="UP000245086">
    <property type="component" value="Unassembled WGS sequence"/>
</dbReference>
<comment type="caution">
    <text evidence="3">The sequence shown here is derived from an EMBL/GenBank/DDBJ whole genome shotgun (WGS) entry which is preliminary data.</text>
</comment>
<dbReference type="Gene3D" id="3.40.50.980">
    <property type="match status" value="2"/>
</dbReference>
<dbReference type="Pfam" id="PF13193">
    <property type="entry name" value="AMP-binding_C"/>
    <property type="match status" value="1"/>
</dbReference>
<keyword evidence="3" id="KW-0436">Ligase</keyword>
<feature type="domain" description="AMP-dependent synthetase/ligase" evidence="1">
    <location>
        <begin position="52"/>
        <end position="434"/>
    </location>
</feature>